<name>A0ABN3AGR3_9ACTN</name>
<proteinExistence type="predicted"/>
<dbReference type="EMBL" id="BAAAMR010000150">
    <property type="protein sequence ID" value="GAA2167927.1"/>
    <property type="molecule type" value="Genomic_DNA"/>
</dbReference>
<evidence type="ECO:0000313" key="1">
    <source>
        <dbReference type="EMBL" id="GAA2167927.1"/>
    </source>
</evidence>
<gene>
    <name evidence="1" type="ORF">GCM10009727_88880</name>
</gene>
<accession>A0ABN3AGR3</accession>
<reference evidence="1 2" key="1">
    <citation type="journal article" date="2019" name="Int. J. Syst. Evol. Microbiol.">
        <title>The Global Catalogue of Microorganisms (GCM) 10K type strain sequencing project: providing services to taxonomists for standard genome sequencing and annotation.</title>
        <authorList>
            <consortium name="The Broad Institute Genomics Platform"/>
            <consortium name="The Broad Institute Genome Sequencing Center for Infectious Disease"/>
            <person name="Wu L."/>
            <person name="Ma J."/>
        </authorList>
    </citation>
    <scope>NUCLEOTIDE SEQUENCE [LARGE SCALE GENOMIC DNA]</scope>
    <source>
        <strain evidence="1 2">JCM 13850</strain>
    </source>
</reference>
<sequence>MGAMPESSTPRRFNLTMLNAAYDAFRRDMTRMSAAAEAGAVPDAGRVARGWAMFRRHWLAQQAAEQRALWAVMRGRERPAVFDALELRAFRVVPLLDGVDAALEHGDRRAFRQYARALPAAVNGLLDYKEAEMLPLIHRALSPFEWGTFDVEMRRELGMRGLASFLPWLLDGAPDATFRAVMRLLPPPFRLLYRARWLPRYQRRERWAVPAM</sequence>
<keyword evidence="2" id="KW-1185">Reference proteome</keyword>
<dbReference type="RefSeq" id="WP_344282888.1">
    <property type="nucleotide sequence ID" value="NZ_BAAAMR010000150.1"/>
</dbReference>
<evidence type="ECO:0008006" key="3">
    <source>
        <dbReference type="Google" id="ProtNLM"/>
    </source>
</evidence>
<comment type="caution">
    <text evidence="1">The sequence shown here is derived from an EMBL/GenBank/DDBJ whole genome shotgun (WGS) entry which is preliminary data.</text>
</comment>
<dbReference type="Gene3D" id="1.20.120.520">
    <property type="entry name" value="nmb1532 protein domain like"/>
    <property type="match status" value="1"/>
</dbReference>
<organism evidence="1 2">
    <name type="scientific">Actinomadura napierensis</name>
    <dbReference type="NCBI Taxonomy" id="267854"/>
    <lineage>
        <taxon>Bacteria</taxon>
        <taxon>Bacillati</taxon>
        <taxon>Actinomycetota</taxon>
        <taxon>Actinomycetes</taxon>
        <taxon>Streptosporangiales</taxon>
        <taxon>Thermomonosporaceae</taxon>
        <taxon>Actinomadura</taxon>
    </lineage>
</organism>
<dbReference type="Proteomes" id="UP001501020">
    <property type="component" value="Unassembled WGS sequence"/>
</dbReference>
<evidence type="ECO:0000313" key="2">
    <source>
        <dbReference type="Proteomes" id="UP001501020"/>
    </source>
</evidence>
<protein>
    <recommendedName>
        <fullName evidence="3">Hemerythrin domain-containing protein</fullName>
    </recommendedName>
</protein>